<gene>
    <name evidence="1" type="ORF">DI09_572p10</name>
</gene>
<dbReference type="Proteomes" id="UP000029725">
    <property type="component" value="Unassembled WGS sequence"/>
</dbReference>
<accession>A0A098VP94</accession>
<dbReference type="EMBL" id="JMKJ01000519">
    <property type="protein sequence ID" value="KGG50780.1"/>
    <property type="molecule type" value="Genomic_DNA"/>
</dbReference>
<protein>
    <submittedName>
        <fullName evidence="1">Uncharacterized protein</fullName>
    </submittedName>
</protein>
<keyword evidence="2" id="KW-1185">Reference proteome</keyword>
<evidence type="ECO:0000313" key="1">
    <source>
        <dbReference type="EMBL" id="KGG50780.1"/>
    </source>
</evidence>
<name>A0A098VP94_9MICR</name>
<sequence>MNRILPDFIILVCIKYDHKKQLIMLVFNKSHTIKINYLLLYKLIVFHTDETKVNIVHRCD</sequence>
<dbReference type="AlphaFoldDB" id="A0A098VP94"/>
<proteinExistence type="predicted"/>
<dbReference type="HOGENOM" id="CLU_2942280_0_0_1"/>
<dbReference type="VEuPathDB" id="MicrosporidiaDB:DI09_572p10"/>
<evidence type="ECO:0000313" key="2">
    <source>
        <dbReference type="Proteomes" id="UP000029725"/>
    </source>
</evidence>
<organism evidence="1 2">
    <name type="scientific">Mitosporidium daphniae</name>
    <dbReference type="NCBI Taxonomy" id="1485682"/>
    <lineage>
        <taxon>Eukaryota</taxon>
        <taxon>Fungi</taxon>
        <taxon>Fungi incertae sedis</taxon>
        <taxon>Microsporidia</taxon>
        <taxon>Mitosporidium</taxon>
    </lineage>
</organism>
<reference evidence="1 2" key="1">
    <citation type="submission" date="2014-04" db="EMBL/GenBank/DDBJ databases">
        <title>A new species of microsporidia sheds light on the evolution of extreme parasitism.</title>
        <authorList>
            <person name="Haag K.L."/>
            <person name="James T.Y."/>
            <person name="Larsson R."/>
            <person name="Schaer T.M."/>
            <person name="Refardt D."/>
            <person name="Pombert J.-F."/>
            <person name="Ebert D."/>
        </authorList>
    </citation>
    <scope>NUCLEOTIDE SEQUENCE [LARGE SCALE GENOMIC DNA]</scope>
    <source>
        <strain evidence="1 2">UGP3</strain>
        <tissue evidence="1">Spores</tissue>
    </source>
</reference>
<comment type="caution">
    <text evidence="1">The sequence shown here is derived from an EMBL/GenBank/DDBJ whole genome shotgun (WGS) entry which is preliminary data.</text>
</comment>